<dbReference type="Proteomes" id="UP000326565">
    <property type="component" value="Unassembled WGS sequence"/>
</dbReference>
<evidence type="ECO:0000259" key="5">
    <source>
        <dbReference type="Pfam" id="PF01494"/>
    </source>
</evidence>
<evidence type="ECO:0000256" key="3">
    <source>
        <dbReference type="ARBA" id="ARBA00022827"/>
    </source>
</evidence>
<evidence type="ECO:0000313" key="6">
    <source>
        <dbReference type="EMBL" id="KAB8071727.1"/>
    </source>
</evidence>
<keyword evidence="7" id="KW-1185">Reference proteome</keyword>
<dbReference type="AlphaFoldDB" id="A0A5N5WVF8"/>
<accession>A0A5N5WVF8</accession>
<evidence type="ECO:0000256" key="1">
    <source>
        <dbReference type="ARBA" id="ARBA00007992"/>
    </source>
</evidence>
<name>A0A5N5WVF8_9EURO</name>
<dbReference type="InterPro" id="IPR050562">
    <property type="entry name" value="FAD_mOase_fung"/>
</dbReference>
<reference evidence="6 7" key="1">
    <citation type="submission" date="2019-04" db="EMBL/GenBank/DDBJ databases">
        <title>Friends and foes A comparative genomics study of 23 Aspergillus species from section Flavi.</title>
        <authorList>
            <consortium name="DOE Joint Genome Institute"/>
            <person name="Kjaerbolling I."/>
            <person name="Vesth T."/>
            <person name="Frisvad J.C."/>
            <person name="Nybo J.L."/>
            <person name="Theobald S."/>
            <person name="Kildgaard S."/>
            <person name="Isbrandt T."/>
            <person name="Kuo A."/>
            <person name="Sato A."/>
            <person name="Lyhne E.K."/>
            <person name="Kogle M.E."/>
            <person name="Wiebenga A."/>
            <person name="Kun R.S."/>
            <person name="Lubbers R.J."/>
            <person name="Makela M.R."/>
            <person name="Barry K."/>
            <person name="Chovatia M."/>
            <person name="Clum A."/>
            <person name="Daum C."/>
            <person name="Haridas S."/>
            <person name="He G."/>
            <person name="LaButti K."/>
            <person name="Lipzen A."/>
            <person name="Mondo S."/>
            <person name="Riley R."/>
            <person name="Salamov A."/>
            <person name="Simmons B.A."/>
            <person name="Magnuson J.K."/>
            <person name="Henrissat B."/>
            <person name="Mortensen U.H."/>
            <person name="Larsen T.O."/>
            <person name="Devries R.P."/>
            <person name="Grigoriev I.V."/>
            <person name="Machida M."/>
            <person name="Baker S.E."/>
            <person name="Andersen M.R."/>
        </authorList>
    </citation>
    <scope>NUCLEOTIDE SEQUENCE [LARGE SCALE GENOMIC DNA]</scope>
    <source>
        <strain evidence="6 7">CBS 151.66</strain>
    </source>
</reference>
<comment type="similarity">
    <text evidence="1">Belongs to the paxM FAD-dependent monooxygenase family.</text>
</comment>
<dbReference type="EMBL" id="ML732265">
    <property type="protein sequence ID" value="KAB8071727.1"/>
    <property type="molecule type" value="Genomic_DNA"/>
</dbReference>
<dbReference type="SUPFAM" id="SSF51905">
    <property type="entry name" value="FAD/NAD(P)-binding domain"/>
    <property type="match status" value="1"/>
</dbReference>
<evidence type="ECO:0000256" key="4">
    <source>
        <dbReference type="ARBA" id="ARBA00023002"/>
    </source>
</evidence>
<evidence type="ECO:0000313" key="7">
    <source>
        <dbReference type="Proteomes" id="UP000326565"/>
    </source>
</evidence>
<keyword evidence="4" id="KW-0560">Oxidoreductase</keyword>
<dbReference type="InterPro" id="IPR036188">
    <property type="entry name" value="FAD/NAD-bd_sf"/>
</dbReference>
<feature type="domain" description="FAD-binding" evidence="5">
    <location>
        <begin position="6"/>
        <end position="71"/>
    </location>
</feature>
<proteinExistence type="inferred from homology"/>
<organism evidence="6 7">
    <name type="scientific">Aspergillus leporis</name>
    <dbReference type="NCBI Taxonomy" id="41062"/>
    <lineage>
        <taxon>Eukaryota</taxon>
        <taxon>Fungi</taxon>
        <taxon>Dikarya</taxon>
        <taxon>Ascomycota</taxon>
        <taxon>Pezizomycotina</taxon>
        <taxon>Eurotiomycetes</taxon>
        <taxon>Eurotiomycetidae</taxon>
        <taxon>Eurotiales</taxon>
        <taxon>Aspergillaceae</taxon>
        <taxon>Aspergillus</taxon>
        <taxon>Aspergillus subgen. Circumdati</taxon>
    </lineage>
</organism>
<gene>
    <name evidence="6" type="ORF">BDV29DRAFT_193068</name>
</gene>
<dbReference type="Gene3D" id="3.50.50.60">
    <property type="entry name" value="FAD/NAD(P)-binding domain"/>
    <property type="match status" value="2"/>
</dbReference>
<dbReference type="GO" id="GO:0004497">
    <property type="term" value="F:monooxygenase activity"/>
    <property type="evidence" value="ECO:0007669"/>
    <property type="project" value="InterPro"/>
</dbReference>
<dbReference type="OrthoDB" id="2431938at2759"/>
<evidence type="ECO:0000256" key="2">
    <source>
        <dbReference type="ARBA" id="ARBA00022630"/>
    </source>
</evidence>
<dbReference type="InterPro" id="IPR002938">
    <property type="entry name" value="FAD-bd"/>
</dbReference>
<feature type="domain" description="FAD-binding" evidence="5">
    <location>
        <begin position="253"/>
        <end position="320"/>
    </location>
</feature>
<dbReference type="GO" id="GO:0071949">
    <property type="term" value="F:FAD binding"/>
    <property type="evidence" value="ECO:0007669"/>
    <property type="project" value="InterPro"/>
</dbReference>
<protein>
    <submittedName>
        <fullName evidence="6">FAD/NAD(P)-binding domain-containing protein</fullName>
    </submittedName>
</protein>
<dbReference type="Pfam" id="PF01494">
    <property type="entry name" value="FAD_binding_3"/>
    <property type="match status" value="2"/>
</dbReference>
<keyword evidence="2" id="KW-0285">Flavoprotein</keyword>
<dbReference type="PRINTS" id="PR00420">
    <property type="entry name" value="RNGMNOXGNASE"/>
</dbReference>
<dbReference type="PANTHER" id="PTHR47356">
    <property type="entry name" value="FAD-DEPENDENT MONOOXYGENASE ASQG-RELATED"/>
    <property type="match status" value="1"/>
</dbReference>
<keyword evidence="3" id="KW-0274">FAD</keyword>
<sequence length="412" mass="45762">MSMEDFNVIIAGGGPVGLVAAHALHSAGIDFIVLERREIVVLDQGASIVLGAASLRVMHQFGLLDKLLEIGGEFQHNKAFILDGYEFKYSHALRCERIWLNHGIAPVSFHRARFIQVLYDELPDSVKGRYILAKKVTDISSSEIGVQAKCADANIYNGSMVLGADGVQTPGLLRSSALAADSTADGIPSTPLRPNIILLMVQFPRHSARPSECGQSFDTHHKGRSKKDTEALAAEFSKYSIADELKFKDIYAKRPRSGMANLEEDIPKHWSWGRVVLAGDACHKYTPNAGLGLNDGIQDIVLLCNGLCRTIKDTPDGLDTATLRWVFDEYQEIRSKPLQKDAELSAQVTHMHAWANTFYHVTACYIMLWELVQESFINYSAAQYIKRGRVLDYISATEPFKGIVNWVHQMKS</sequence>
<dbReference type="PANTHER" id="PTHR47356:SF2">
    <property type="entry name" value="FAD-BINDING DOMAIN-CONTAINING PROTEIN-RELATED"/>
    <property type="match status" value="1"/>
</dbReference>